<gene>
    <name evidence="10" type="primary">LOC113998967</name>
</gene>
<evidence type="ECO:0000313" key="9">
    <source>
        <dbReference type="Proteomes" id="UP000504627"/>
    </source>
</evidence>
<dbReference type="InterPro" id="IPR037724">
    <property type="entry name" value="C2E_Ferlin"/>
</dbReference>
<comment type="subcellular location">
    <subcellularLocation>
        <location evidence="1">Membrane</location>
        <topology evidence="1">Single-pass membrane protein</topology>
    </subcellularLocation>
</comment>
<evidence type="ECO:0000256" key="1">
    <source>
        <dbReference type="ARBA" id="ARBA00004167"/>
    </source>
</evidence>
<dbReference type="GO" id="GO:0001778">
    <property type="term" value="P:plasma membrane repair"/>
    <property type="evidence" value="ECO:0007669"/>
    <property type="project" value="TreeGrafter"/>
</dbReference>
<feature type="region of interest" description="Disordered" evidence="6">
    <location>
        <begin position="39"/>
        <end position="59"/>
    </location>
</feature>
<dbReference type="SUPFAM" id="SSF49562">
    <property type="entry name" value="C2 domain (Calcium/lipid-binding domain, CaLB)"/>
    <property type="match status" value="2"/>
</dbReference>
<sequence>RLPKESLYSPPIVIKVLDNRPFGRRPVVGQCSVRSLEPFRWDPSGQDTARPPGHGDDVSLTPGDDVLIDIDDKEPLLPVQLAEGVTSSALITLPPAGAPPPKIPWEEEFIDWWSKFYASIGEREKCGSYLEKGLDTLKVYETELEELEEFEHLCDFCHTFPLLRGRSRDCGDDPSVVGEFKGSFRIYPLPEDPRVPAPPRQFRQLPARGLQECLLRVYIVRAFDLQPKDPNGKCDPYVKISVGKKSINDQENYLPCTLEPVFGKMFELSCTLPLEKDLRVALYDYDLLSKDEKIGETVIDLENRFLSRYGARCGLPQTYCVSGPNQWRDQLRPSQLLHLFSLQHNYKAPTYKSDRIIFRDQEYVLSEQGKGTGSFWDSGVSFVQSKGWLVGHEENKQKTDVHYRSMGGEGNFNWRFVFPFDYLPAEQMCHVAKKEHFWSLDKTENKIPPQLILQIWDNDKFSFDDYLGSIQMDLNRMPKPAKTAEKCSLELVDDTLSSNHFVSLFEQKTVKGWWPCGAEQDHKKILAGKLEMTLEIVAEQEHEERPAGMGRDEPNMNPRLEEPKRPETSFLWFTSPYKTLKYILWRRYKWMLILLILLFILLLFLGIFIYSFPNYAAMKLVKPFN</sequence>
<evidence type="ECO:0000256" key="6">
    <source>
        <dbReference type="SAM" id="MobiDB-lite"/>
    </source>
</evidence>
<dbReference type="GO" id="GO:0002280">
    <property type="term" value="P:monocyte activation involved in immune response"/>
    <property type="evidence" value="ECO:0007669"/>
    <property type="project" value="TreeGrafter"/>
</dbReference>
<dbReference type="FunFam" id="2.60.40.150:FF:000021">
    <property type="entry name" value="dysferlin isoform X2"/>
    <property type="match status" value="1"/>
</dbReference>
<dbReference type="PANTHER" id="PTHR12546:SF44">
    <property type="entry name" value="DYSFERLIN"/>
    <property type="match status" value="1"/>
</dbReference>
<dbReference type="GO" id="GO:0006906">
    <property type="term" value="P:vesicle fusion"/>
    <property type="evidence" value="ECO:0007669"/>
    <property type="project" value="TreeGrafter"/>
</dbReference>
<dbReference type="GO" id="GO:0030315">
    <property type="term" value="C:T-tubule"/>
    <property type="evidence" value="ECO:0007669"/>
    <property type="project" value="TreeGrafter"/>
</dbReference>
<dbReference type="Proteomes" id="UP000504627">
    <property type="component" value="Unplaced"/>
</dbReference>
<evidence type="ECO:0000259" key="8">
    <source>
        <dbReference type="PROSITE" id="PS50004"/>
    </source>
</evidence>
<dbReference type="GO" id="GO:0050765">
    <property type="term" value="P:negative regulation of phagocytosis"/>
    <property type="evidence" value="ECO:0007669"/>
    <property type="project" value="TreeGrafter"/>
</dbReference>
<keyword evidence="9" id="KW-1185">Reference proteome</keyword>
<dbReference type="GO" id="GO:0002281">
    <property type="term" value="P:macrophage activation involved in immune response"/>
    <property type="evidence" value="ECO:0007669"/>
    <property type="project" value="TreeGrafter"/>
</dbReference>
<keyword evidence="4 7" id="KW-1133">Transmembrane helix</keyword>
<reference evidence="10" key="1">
    <citation type="submission" date="2025-08" db="UniProtKB">
        <authorList>
            <consortium name="RefSeq"/>
        </authorList>
    </citation>
    <scope>IDENTIFICATION</scope>
    <source>
        <tissue evidence="10">Muscle</tissue>
    </source>
</reference>
<dbReference type="InterPro" id="IPR037725">
    <property type="entry name" value="C2F_Ferlin"/>
</dbReference>
<evidence type="ECO:0000256" key="3">
    <source>
        <dbReference type="ARBA" id="ARBA00022737"/>
    </source>
</evidence>
<accession>A0A7R5KEX5</accession>
<dbReference type="PROSITE" id="PS50004">
    <property type="entry name" value="C2"/>
    <property type="match status" value="2"/>
</dbReference>
<name>A0A7R5KEX5_9PASS</name>
<dbReference type="InterPro" id="IPR035892">
    <property type="entry name" value="C2_domain_sf"/>
</dbReference>
<evidence type="ECO:0000256" key="5">
    <source>
        <dbReference type="ARBA" id="ARBA00023136"/>
    </source>
</evidence>
<organism evidence="9 10">
    <name type="scientific">Pipra filicauda</name>
    <name type="common">Wire-tailed manakin</name>
    <dbReference type="NCBI Taxonomy" id="649802"/>
    <lineage>
        <taxon>Eukaryota</taxon>
        <taxon>Metazoa</taxon>
        <taxon>Chordata</taxon>
        <taxon>Craniata</taxon>
        <taxon>Vertebrata</taxon>
        <taxon>Euteleostomi</taxon>
        <taxon>Archelosauria</taxon>
        <taxon>Archosauria</taxon>
        <taxon>Dinosauria</taxon>
        <taxon>Saurischia</taxon>
        <taxon>Theropoda</taxon>
        <taxon>Coelurosauria</taxon>
        <taxon>Aves</taxon>
        <taxon>Neognathae</taxon>
        <taxon>Neoaves</taxon>
        <taxon>Telluraves</taxon>
        <taxon>Australaves</taxon>
        <taxon>Passeriformes</taxon>
        <taxon>Pipridae</taxon>
        <taxon>Pipra</taxon>
    </lineage>
</organism>
<keyword evidence="2 7" id="KW-0812">Transmembrane</keyword>
<feature type="domain" description="C2" evidence="8">
    <location>
        <begin position="341"/>
        <end position="488"/>
    </location>
</feature>
<dbReference type="InterPro" id="IPR055072">
    <property type="entry name" value="Ferlin_DSRM"/>
</dbReference>
<keyword evidence="3" id="KW-0677">Repeat</keyword>
<feature type="domain" description="C2" evidence="8">
    <location>
        <begin position="196"/>
        <end position="314"/>
    </location>
</feature>
<dbReference type="PANTHER" id="PTHR12546">
    <property type="entry name" value="FER-1-LIKE"/>
    <property type="match status" value="1"/>
</dbReference>
<dbReference type="InterPro" id="IPR037721">
    <property type="entry name" value="Ferlin"/>
</dbReference>
<feature type="region of interest" description="Disordered" evidence="6">
    <location>
        <begin position="542"/>
        <end position="562"/>
    </location>
</feature>
<dbReference type="CDD" id="cd08374">
    <property type="entry name" value="C2F_Ferlin"/>
    <property type="match status" value="1"/>
</dbReference>
<dbReference type="GO" id="GO:0031410">
    <property type="term" value="C:cytoplasmic vesicle"/>
    <property type="evidence" value="ECO:0007669"/>
    <property type="project" value="TreeGrafter"/>
</dbReference>
<dbReference type="Pfam" id="PF16165">
    <property type="entry name" value="Ferlin_C"/>
    <property type="match status" value="1"/>
</dbReference>
<dbReference type="Pfam" id="PF22901">
    <property type="entry name" value="dsrm_Ferlin"/>
    <property type="match status" value="1"/>
</dbReference>
<evidence type="ECO:0000256" key="7">
    <source>
        <dbReference type="SAM" id="Phobius"/>
    </source>
</evidence>
<dbReference type="Gene3D" id="2.60.40.150">
    <property type="entry name" value="C2 domain"/>
    <property type="match status" value="2"/>
</dbReference>
<keyword evidence="5 7" id="KW-0472">Membrane</keyword>
<protein>
    <submittedName>
        <fullName evidence="10">Dysferlin-like</fullName>
    </submittedName>
</protein>
<evidence type="ECO:0000256" key="2">
    <source>
        <dbReference type="ARBA" id="ARBA00022692"/>
    </source>
</evidence>
<dbReference type="Pfam" id="PF00168">
    <property type="entry name" value="C2"/>
    <property type="match status" value="2"/>
</dbReference>
<dbReference type="CDD" id="cd04037">
    <property type="entry name" value="C2E_Ferlin"/>
    <property type="match status" value="1"/>
</dbReference>
<evidence type="ECO:0000256" key="4">
    <source>
        <dbReference type="ARBA" id="ARBA00022989"/>
    </source>
</evidence>
<dbReference type="AlphaFoldDB" id="A0A7R5KEX5"/>
<evidence type="ECO:0000313" key="10">
    <source>
        <dbReference type="RefSeq" id="XP_039236178.1"/>
    </source>
</evidence>
<dbReference type="RefSeq" id="XP_039236178.1">
    <property type="nucleotide sequence ID" value="XM_039380244.1"/>
</dbReference>
<dbReference type="InterPro" id="IPR032362">
    <property type="entry name" value="Ferlin_C"/>
</dbReference>
<feature type="transmembrane region" description="Helical" evidence="7">
    <location>
        <begin position="590"/>
        <end position="612"/>
    </location>
</feature>
<dbReference type="InterPro" id="IPR000008">
    <property type="entry name" value="C2_dom"/>
</dbReference>
<dbReference type="GeneID" id="113998967"/>
<dbReference type="InParanoid" id="A0A7R5KEX5"/>
<feature type="non-terminal residue" evidence="10">
    <location>
        <position position="1"/>
    </location>
</feature>
<proteinExistence type="predicted"/>
<dbReference type="GO" id="GO:0033292">
    <property type="term" value="P:T-tubule organization"/>
    <property type="evidence" value="ECO:0007669"/>
    <property type="project" value="TreeGrafter"/>
</dbReference>
<dbReference type="SMART" id="SM00239">
    <property type="entry name" value="C2"/>
    <property type="match status" value="2"/>
</dbReference>